<dbReference type="Pfam" id="PF00389">
    <property type="entry name" value="2-Hacid_dh"/>
    <property type="match status" value="1"/>
</dbReference>
<dbReference type="CDD" id="cd05301">
    <property type="entry name" value="GDH"/>
    <property type="match status" value="1"/>
</dbReference>
<name>A0ABU5PFK1_9BACL</name>
<dbReference type="InterPro" id="IPR006139">
    <property type="entry name" value="D-isomer_2_OHA_DH_cat_dom"/>
</dbReference>
<dbReference type="PANTHER" id="PTHR10996:SF283">
    <property type="entry name" value="GLYOXYLATE_HYDROXYPYRUVATE REDUCTASE B"/>
    <property type="match status" value="1"/>
</dbReference>
<evidence type="ECO:0000313" key="7">
    <source>
        <dbReference type="EMBL" id="MEA3568694.1"/>
    </source>
</evidence>
<organism evidence="7 8">
    <name type="scientific">Paenibacillus phoenicis</name>
    <dbReference type="NCBI Taxonomy" id="554117"/>
    <lineage>
        <taxon>Bacteria</taxon>
        <taxon>Bacillati</taxon>
        <taxon>Bacillota</taxon>
        <taxon>Bacilli</taxon>
        <taxon>Bacillales</taxon>
        <taxon>Paenibacillaceae</taxon>
        <taxon>Paenibacillus</taxon>
    </lineage>
</organism>
<gene>
    <name evidence="7" type="ORF">U9M73_01610</name>
</gene>
<protein>
    <submittedName>
        <fullName evidence="7">D-glycerate dehydrogenase</fullName>
        <ecNumber evidence="7">1.1.1.-</ecNumber>
    </submittedName>
</protein>
<evidence type="ECO:0000256" key="1">
    <source>
        <dbReference type="ARBA" id="ARBA00005854"/>
    </source>
</evidence>
<evidence type="ECO:0000256" key="2">
    <source>
        <dbReference type="ARBA" id="ARBA00023002"/>
    </source>
</evidence>
<dbReference type="InterPro" id="IPR036291">
    <property type="entry name" value="NAD(P)-bd_dom_sf"/>
</dbReference>
<dbReference type="InterPro" id="IPR050223">
    <property type="entry name" value="D-isomer_2-hydroxyacid_DH"/>
</dbReference>
<dbReference type="Gene3D" id="3.40.50.720">
    <property type="entry name" value="NAD(P)-binding Rossmann-like Domain"/>
    <property type="match status" value="2"/>
</dbReference>
<evidence type="ECO:0000256" key="4">
    <source>
        <dbReference type="SAM" id="MobiDB-lite"/>
    </source>
</evidence>
<keyword evidence="2 3" id="KW-0560">Oxidoreductase</keyword>
<dbReference type="Pfam" id="PF02826">
    <property type="entry name" value="2-Hacid_dh_C"/>
    <property type="match status" value="1"/>
</dbReference>
<dbReference type="SUPFAM" id="SSF51735">
    <property type="entry name" value="NAD(P)-binding Rossmann-fold domains"/>
    <property type="match status" value="1"/>
</dbReference>
<feature type="domain" description="D-isomer specific 2-hydroxyacid dehydrogenase catalytic" evidence="5">
    <location>
        <begin position="5"/>
        <end position="318"/>
    </location>
</feature>
<reference evidence="7 8" key="1">
    <citation type="submission" date="2023-12" db="EMBL/GenBank/DDBJ databases">
        <title>Whole genome sequencing of Paenibacillus phoenicis isolated from the Phoenix Mars Lander spacecraft assembly facility.</title>
        <authorList>
            <person name="Garcia A."/>
            <person name="Venkateswaran K."/>
        </authorList>
    </citation>
    <scope>NUCLEOTIDE SEQUENCE [LARGE SCALE GENOMIC DNA]</scope>
    <source>
        <strain evidence="7 8">3PO2SA</strain>
    </source>
</reference>
<dbReference type="GO" id="GO:0016491">
    <property type="term" value="F:oxidoreductase activity"/>
    <property type="evidence" value="ECO:0007669"/>
    <property type="project" value="UniProtKB-KW"/>
</dbReference>
<dbReference type="InterPro" id="IPR006140">
    <property type="entry name" value="D-isomer_DH_NAD-bd"/>
</dbReference>
<dbReference type="RefSeq" id="WP_009226068.1">
    <property type="nucleotide sequence ID" value="NZ_CBCSKM010000021.1"/>
</dbReference>
<dbReference type="PANTHER" id="PTHR10996">
    <property type="entry name" value="2-HYDROXYACID DEHYDROGENASE-RELATED"/>
    <property type="match status" value="1"/>
</dbReference>
<evidence type="ECO:0000259" key="5">
    <source>
        <dbReference type="Pfam" id="PF00389"/>
    </source>
</evidence>
<feature type="domain" description="D-isomer specific 2-hydroxyacid dehydrogenase NAD-binding" evidence="6">
    <location>
        <begin position="108"/>
        <end position="287"/>
    </location>
</feature>
<keyword evidence="8" id="KW-1185">Reference proteome</keyword>
<dbReference type="Proteomes" id="UP001292216">
    <property type="component" value="Unassembled WGS sequence"/>
</dbReference>
<dbReference type="InterPro" id="IPR029753">
    <property type="entry name" value="D-isomer_DH_CS"/>
</dbReference>
<comment type="similarity">
    <text evidence="1 3">Belongs to the D-isomer specific 2-hydroxyacid dehydrogenase family.</text>
</comment>
<comment type="caution">
    <text evidence="7">The sequence shown here is derived from an EMBL/GenBank/DDBJ whole genome shotgun (WGS) entry which is preliminary data.</text>
</comment>
<accession>A0ABU5PFK1</accession>
<feature type="region of interest" description="Disordered" evidence="4">
    <location>
        <begin position="312"/>
        <end position="332"/>
    </location>
</feature>
<evidence type="ECO:0000256" key="3">
    <source>
        <dbReference type="RuleBase" id="RU003719"/>
    </source>
</evidence>
<dbReference type="PROSITE" id="PS00670">
    <property type="entry name" value="D_2_HYDROXYACID_DH_2"/>
    <property type="match status" value="1"/>
</dbReference>
<proteinExistence type="inferred from homology"/>
<evidence type="ECO:0000313" key="8">
    <source>
        <dbReference type="Proteomes" id="UP001292216"/>
    </source>
</evidence>
<dbReference type="EC" id="1.1.1.-" evidence="7"/>
<dbReference type="SUPFAM" id="SSF52283">
    <property type="entry name" value="Formate/glycerate dehydrogenase catalytic domain-like"/>
    <property type="match status" value="1"/>
</dbReference>
<sequence length="332" mass="36664">MKPKVFISRPIPPEVEHYLAEHCEIRKWEGDEPITRAQLLASLSDVEGLLTADRSINQELLDHAPKLKVVSNISVGYNNFDLEAMKARGVLGTNTSAVLNDTVADLIFALMLDVARRVSELDRYVKAGKWKRGDGQNLFGLDVHHKKLGIIGMGEIGEAVAHRGQFGFGMQVLYHNRSRKPEAEARLGAVYCTLDELLKEADFIVLITPLTPETRKLIGAREFALMKPTAVFVNASRGATVDEQALTAALQNRQIYGAGLDVFEKEPIDPDHPLLKLPNVVTLPHIGSATDQTRRQMAMRAAENLVAALEGRTPPSLVKELRPDAPDQNSNR</sequence>
<evidence type="ECO:0000259" key="6">
    <source>
        <dbReference type="Pfam" id="PF02826"/>
    </source>
</evidence>
<dbReference type="EMBL" id="JAYERP010000001">
    <property type="protein sequence ID" value="MEA3568694.1"/>
    <property type="molecule type" value="Genomic_DNA"/>
</dbReference>